<name>A0A2P2QQT9_RHIMU</name>
<dbReference type="EMBL" id="GGEC01088834">
    <property type="protein sequence ID" value="MBX69318.1"/>
    <property type="molecule type" value="Transcribed_RNA"/>
</dbReference>
<protein>
    <submittedName>
        <fullName evidence="1">Uncharacterized protein</fullName>
    </submittedName>
</protein>
<evidence type="ECO:0000313" key="1">
    <source>
        <dbReference type="EMBL" id="MBX69318.1"/>
    </source>
</evidence>
<organism evidence="1">
    <name type="scientific">Rhizophora mucronata</name>
    <name type="common">Asiatic mangrove</name>
    <dbReference type="NCBI Taxonomy" id="61149"/>
    <lineage>
        <taxon>Eukaryota</taxon>
        <taxon>Viridiplantae</taxon>
        <taxon>Streptophyta</taxon>
        <taxon>Embryophyta</taxon>
        <taxon>Tracheophyta</taxon>
        <taxon>Spermatophyta</taxon>
        <taxon>Magnoliopsida</taxon>
        <taxon>eudicotyledons</taxon>
        <taxon>Gunneridae</taxon>
        <taxon>Pentapetalae</taxon>
        <taxon>rosids</taxon>
        <taxon>fabids</taxon>
        <taxon>Malpighiales</taxon>
        <taxon>Rhizophoraceae</taxon>
        <taxon>Rhizophora</taxon>
    </lineage>
</organism>
<sequence length="98" mass="11038">MTINGVGENAGITMCTVLSLTPQTGRLPKETSTLTYLFPLSPYLGNQKPSTRAFDLRAISSVVSPMRPRTLAKSVQERDHRVIRRRSHHNHRFGPAFY</sequence>
<proteinExistence type="predicted"/>
<dbReference type="AlphaFoldDB" id="A0A2P2QQT9"/>
<accession>A0A2P2QQT9</accession>
<reference evidence="1" key="1">
    <citation type="submission" date="2018-02" db="EMBL/GenBank/DDBJ databases">
        <title>Rhizophora mucronata_Transcriptome.</title>
        <authorList>
            <person name="Meera S.P."/>
            <person name="Sreeshan A."/>
            <person name="Augustine A."/>
        </authorList>
    </citation>
    <scope>NUCLEOTIDE SEQUENCE</scope>
    <source>
        <tissue evidence="1">Leaf</tissue>
    </source>
</reference>